<organism evidence="1 2">
    <name type="scientific">Botryotinia narcissicola</name>
    <dbReference type="NCBI Taxonomy" id="278944"/>
    <lineage>
        <taxon>Eukaryota</taxon>
        <taxon>Fungi</taxon>
        <taxon>Dikarya</taxon>
        <taxon>Ascomycota</taxon>
        <taxon>Pezizomycotina</taxon>
        <taxon>Leotiomycetes</taxon>
        <taxon>Helotiales</taxon>
        <taxon>Sclerotiniaceae</taxon>
        <taxon>Botryotinia</taxon>
    </lineage>
</organism>
<gene>
    <name evidence="1" type="ORF">BOTNAR_0353g00030</name>
</gene>
<dbReference type="AlphaFoldDB" id="A0A4Z1HRP6"/>
<comment type="caution">
    <text evidence="1">The sequence shown here is derived from an EMBL/GenBank/DDBJ whole genome shotgun (WGS) entry which is preliminary data.</text>
</comment>
<sequence>MIANLEFSQYCVYSQAYRVDDVTLVALVALATLTTKKQKFGFDSWQSSLSITMLGLLIIA</sequence>
<dbReference type="EMBL" id="PQXJ01000353">
    <property type="protein sequence ID" value="TGO51511.1"/>
    <property type="molecule type" value="Genomic_DNA"/>
</dbReference>
<proteinExistence type="predicted"/>
<accession>A0A4Z1HRP6</accession>
<evidence type="ECO:0000313" key="2">
    <source>
        <dbReference type="Proteomes" id="UP000297452"/>
    </source>
</evidence>
<protein>
    <submittedName>
        <fullName evidence="1">Uncharacterized protein</fullName>
    </submittedName>
</protein>
<evidence type="ECO:0000313" key="1">
    <source>
        <dbReference type="EMBL" id="TGO51511.1"/>
    </source>
</evidence>
<reference evidence="1 2" key="1">
    <citation type="submission" date="2017-12" db="EMBL/GenBank/DDBJ databases">
        <title>Comparative genomics of Botrytis spp.</title>
        <authorList>
            <person name="Valero-Jimenez C.A."/>
            <person name="Tapia P."/>
            <person name="Veloso J."/>
            <person name="Silva-Moreno E."/>
            <person name="Staats M."/>
            <person name="Valdes J.H."/>
            <person name="Van Kan J.A.L."/>
        </authorList>
    </citation>
    <scope>NUCLEOTIDE SEQUENCE [LARGE SCALE GENOMIC DNA]</scope>
    <source>
        <strain evidence="1 2">MUCL2120</strain>
    </source>
</reference>
<dbReference type="Proteomes" id="UP000297452">
    <property type="component" value="Unassembled WGS sequence"/>
</dbReference>
<keyword evidence="2" id="KW-1185">Reference proteome</keyword>
<name>A0A4Z1HRP6_9HELO</name>